<dbReference type="AlphaFoldDB" id="A0A267EH48"/>
<comment type="caution">
    <text evidence="4">The sequence shown here is derived from an EMBL/GenBank/DDBJ whole genome shotgun (WGS) entry which is preliminary data.</text>
</comment>
<evidence type="ECO:0000259" key="3">
    <source>
        <dbReference type="Pfam" id="PF00888"/>
    </source>
</evidence>
<keyword evidence="5" id="KW-1185">Reference proteome</keyword>
<dbReference type="Proteomes" id="UP000215902">
    <property type="component" value="Unassembled WGS sequence"/>
</dbReference>
<dbReference type="GO" id="GO:0031625">
    <property type="term" value="F:ubiquitin protein ligase binding"/>
    <property type="evidence" value="ECO:0007669"/>
    <property type="project" value="InterPro"/>
</dbReference>
<dbReference type="SUPFAM" id="SSF74788">
    <property type="entry name" value="Cullin repeat-like"/>
    <property type="match status" value="1"/>
</dbReference>
<feature type="region of interest" description="Disordered" evidence="2">
    <location>
        <begin position="228"/>
        <end position="264"/>
    </location>
</feature>
<evidence type="ECO:0000313" key="4">
    <source>
        <dbReference type="EMBL" id="PAA60227.1"/>
    </source>
</evidence>
<feature type="domain" description="Cullin N-terminal" evidence="3">
    <location>
        <begin position="20"/>
        <end position="160"/>
    </location>
</feature>
<proteinExistence type="inferred from homology"/>
<protein>
    <recommendedName>
        <fullName evidence="3">Cullin N-terminal domain-containing protein</fullName>
    </recommendedName>
</protein>
<dbReference type="Gene3D" id="1.20.1310.10">
    <property type="entry name" value="Cullin Repeats"/>
    <property type="match status" value="1"/>
</dbReference>
<dbReference type="PANTHER" id="PTHR46636">
    <property type="entry name" value="CDK2-ASSOCIATED AND CULLIN DOMAIN-CONTAINING PROTEIN 1"/>
    <property type="match status" value="1"/>
</dbReference>
<dbReference type="PANTHER" id="PTHR46636:SF1">
    <property type="entry name" value="CDK2-ASSOCIATED AND CULLIN DOMAIN-CONTAINING PROTEIN 1"/>
    <property type="match status" value="1"/>
</dbReference>
<accession>A0A267EH48</accession>
<evidence type="ECO:0000256" key="1">
    <source>
        <dbReference type="ARBA" id="ARBA00006019"/>
    </source>
</evidence>
<dbReference type="InterPro" id="IPR001373">
    <property type="entry name" value="Cullin_N"/>
</dbReference>
<gene>
    <name evidence="4" type="ORF">BOX15_Mlig010529g1</name>
</gene>
<evidence type="ECO:0000256" key="2">
    <source>
        <dbReference type="SAM" id="MobiDB-lite"/>
    </source>
</evidence>
<dbReference type="GO" id="GO:0019901">
    <property type="term" value="F:protein kinase binding"/>
    <property type="evidence" value="ECO:0007669"/>
    <property type="project" value="TreeGrafter"/>
</dbReference>
<organism evidence="4 5">
    <name type="scientific">Macrostomum lignano</name>
    <dbReference type="NCBI Taxonomy" id="282301"/>
    <lineage>
        <taxon>Eukaryota</taxon>
        <taxon>Metazoa</taxon>
        <taxon>Spiralia</taxon>
        <taxon>Lophotrochozoa</taxon>
        <taxon>Platyhelminthes</taxon>
        <taxon>Rhabditophora</taxon>
        <taxon>Macrostomorpha</taxon>
        <taxon>Macrostomida</taxon>
        <taxon>Macrostomidae</taxon>
        <taxon>Macrostomum</taxon>
    </lineage>
</organism>
<dbReference type="InterPro" id="IPR042652">
    <property type="entry name" value="CACUL1"/>
</dbReference>
<name>A0A267EH48_9PLAT</name>
<dbReference type="STRING" id="282301.A0A267EH48"/>
<dbReference type="OrthoDB" id="8172509at2759"/>
<evidence type="ECO:0000313" key="5">
    <source>
        <dbReference type="Proteomes" id="UP000215902"/>
    </source>
</evidence>
<dbReference type="EMBL" id="NIVC01002177">
    <property type="protein sequence ID" value="PAA60227.1"/>
    <property type="molecule type" value="Genomic_DNA"/>
</dbReference>
<reference evidence="4 5" key="1">
    <citation type="submission" date="2017-06" db="EMBL/GenBank/DDBJ databases">
        <title>A platform for efficient transgenesis in Macrostomum lignano, a flatworm model organism for stem cell research.</title>
        <authorList>
            <person name="Berezikov E."/>
        </authorList>
    </citation>
    <scope>NUCLEOTIDE SEQUENCE [LARGE SCALE GENOMIC DNA]</scope>
    <source>
        <strain evidence="4">DV1</strain>
        <tissue evidence="4">Whole organism</tissue>
    </source>
</reference>
<dbReference type="GO" id="GO:0000082">
    <property type="term" value="P:G1/S transition of mitotic cell cycle"/>
    <property type="evidence" value="ECO:0007669"/>
    <property type="project" value="TreeGrafter"/>
</dbReference>
<sequence>MSYFKGMFIMSDDDYSQTYWPKLSQLIDLLFTQSEDAERSAISYEEMYSCVYKCVCSARGPQLKEDLMSAVQAHVCSMGQRALEKQHSPKDYIEVCLRAFLTFNQAASTLFAVFQYMNRVMLATSGEDSLMAMFKSIFVHQFVSPHLHKLIGHLTEAVQKPFLVHPDRLRACVQQLHSACPECASASPQLFARFVPGVLPPAELESLPAYAAEESQLQRDLRRHPGFIVGDRGRKRQGSPGGLDNVGNTEDDDSIGGPTPRVQQRLVQAVEDIEALEDGFQQPMV</sequence>
<dbReference type="GO" id="GO:0006511">
    <property type="term" value="P:ubiquitin-dependent protein catabolic process"/>
    <property type="evidence" value="ECO:0007669"/>
    <property type="project" value="InterPro"/>
</dbReference>
<dbReference type="InterPro" id="IPR016159">
    <property type="entry name" value="Cullin_repeat-like_dom_sf"/>
</dbReference>
<comment type="similarity">
    <text evidence="1">Belongs to the cullin family.</text>
</comment>
<dbReference type="Pfam" id="PF00888">
    <property type="entry name" value="Cullin"/>
    <property type="match status" value="1"/>
</dbReference>